<keyword evidence="2 6" id="KW-0479">Metal-binding</keyword>
<evidence type="ECO:0000313" key="8">
    <source>
        <dbReference type="EMBL" id="RFM25246.1"/>
    </source>
</evidence>
<dbReference type="PANTHER" id="PTHR10173:SF52">
    <property type="entry name" value="METHIONINE-R-SULFOXIDE REDUCTASE B1"/>
    <property type="match status" value="1"/>
</dbReference>
<reference evidence="8 9" key="1">
    <citation type="journal article" date="2011" name="ISME J.">
        <title>Community ecology of hot spring cyanobacterial mats: predominant populations and their functional potential.</title>
        <authorList>
            <person name="Klatt C.G."/>
            <person name="Wood J.M."/>
            <person name="Rusch D.B."/>
            <person name="Bateson M.M."/>
            <person name="Hamamura N."/>
            <person name="Heidelberg J.F."/>
            <person name="Grossman A.R."/>
            <person name="Bhaya D."/>
            <person name="Cohan F.M."/>
            <person name="Kuhl M."/>
            <person name="Bryant D.A."/>
            <person name="Ward D.M."/>
        </authorList>
    </citation>
    <scope>NUCLEOTIDE SEQUENCE [LARGE SCALE GENOMIC DNA]</scope>
    <source>
        <strain evidence="8">OS</strain>
    </source>
</reference>
<dbReference type="Pfam" id="PF01641">
    <property type="entry name" value="SelR"/>
    <property type="match status" value="1"/>
</dbReference>
<dbReference type="Proteomes" id="UP000266389">
    <property type="component" value="Unassembled WGS sequence"/>
</dbReference>
<evidence type="ECO:0000259" key="7">
    <source>
        <dbReference type="PROSITE" id="PS51790"/>
    </source>
</evidence>
<feature type="binding site" evidence="6">
    <location>
        <position position="97"/>
    </location>
    <ligand>
        <name>Zn(2+)</name>
        <dbReference type="ChEBI" id="CHEBI:29105"/>
    </ligand>
</feature>
<evidence type="ECO:0000256" key="2">
    <source>
        <dbReference type="ARBA" id="ARBA00022723"/>
    </source>
</evidence>
<evidence type="ECO:0000256" key="3">
    <source>
        <dbReference type="ARBA" id="ARBA00022833"/>
    </source>
</evidence>
<sequence length="135" mass="15370">MTEKISKTPEEWKAILPPEVYRITREKGTEFPFVNKYWNNKKPGIYKCACCGQALFSSDTKFDSGTGWPSFYAPIRPDCITIEKDYSFGMVRDEVLCSRCDAHLGHVFDDAPQTPTGLRYCMNSAALVFEPKSNH</sequence>
<dbReference type="GO" id="GO:0006979">
    <property type="term" value="P:response to oxidative stress"/>
    <property type="evidence" value="ECO:0007669"/>
    <property type="project" value="InterPro"/>
</dbReference>
<organism evidence="8 9">
    <name type="scientific">Candidatus Thermochlorobacter aerophilus</name>
    <dbReference type="NCBI Taxonomy" id="1868324"/>
    <lineage>
        <taxon>Bacteria</taxon>
        <taxon>Pseudomonadati</taxon>
        <taxon>Chlorobiota</taxon>
        <taxon>Chlorobiia</taxon>
        <taxon>Chlorobiales</taxon>
        <taxon>Candidatus Thermochlorobacteriaceae</taxon>
        <taxon>Candidatus Thermochlorobacter</taxon>
    </lineage>
</organism>
<dbReference type="InterPro" id="IPR011057">
    <property type="entry name" value="Mss4-like_sf"/>
</dbReference>
<proteinExistence type="inferred from homology"/>
<comment type="catalytic activity">
    <reaction evidence="5 6">
        <text>L-methionyl-[protein] + [thioredoxin]-disulfide + H2O = L-methionyl-(R)-S-oxide-[protein] + [thioredoxin]-dithiol</text>
        <dbReference type="Rhea" id="RHEA:24164"/>
        <dbReference type="Rhea" id="RHEA-COMP:10698"/>
        <dbReference type="Rhea" id="RHEA-COMP:10700"/>
        <dbReference type="Rhea" id="RHEA-COMP:12313"/>
        <dbReference type="Rhea" id="RHEA-COMP:12314"/>
        <dbReference type="ChEBI" id="CHEBI:15377"/>
        <dbReference type="ChEBI" id="CHEBI:16044"/>
        <dbReference type="ChEBI" id="CHEBI:29950"/>
        <dbReference type="ChEBI" id="CHEBI:45764"/>
        <dbReference type="ChEBI" id="CHEBI:50058"/>
        <dbReference type="EC" id="1.8.4.12"/>
    </reaction>
</comment>
<dbReference type="Gene3D" id="2.170.150.20">
    <property type="entry name" value="Peptide methionine sulfoxide reductase"/>
    <property type="match status" value="1"/>
</dbReference>
<evidence type="ECO:0000256" key="5">
    <source>
        <dbReference type="ARBA" id="ARBA00048488"/>
    </source>
</evidence>
<evidence type="ECO:0000313" key="9">
    <source>
        <dbReference type="Proteomes" id="UP000266389"/>
    </source>
</evidence>
<dbReference type="GO" id="GO:0008270">
    <property type="term" value="F:zinc ion binding"/>
    <property type="evidence" value="ECO:0007669"/>
    <property type="project" value="UniProtKB-UniRule"/>
</dbReference>
<dbReference type="NCBIfam" id="TIGR00357">
    <property type="entry name" value="peptide-methionine (R)-S-oxide reductase MsrB"/>
    <property type="match status" value="1"/>
</dbReference>
<dbReference type="FunFam" id="2.170.150.20:FF:000001">
    <property type="entry name" value="Peptide methionine sulfoxide reductase MsrB"/>
    <property type="match status" value="1"/>
</dbReference>
<keyword evidence="4 6" id="KW-0560">Oxidoreductase</keyword>
<evidence type="ECO:0000256" key="4">
    <source>
        <dbReference type="ARBA" id="ARBA00023002"/>
    </source>
</evidence>
<feature type="binding site" evidence="6">
    <location>
        <position position="48"/>
    </location>
    <ligand>
        <name>Zn(2+)</name>
        <dbReference type="ChEBI" id="CHEBI:29105"/>
    </ligand>
</feature>
<dbReference type="EC" id="1.8.4.12" evidence="6"/>
<accession>A0A395M3D0</accession>
<dbReference type="GO" id="GO:0030091">
    <property type="term" value="P:protein repair"/>
    <property type="evidence" value="ECO:0007669"/>
    <property type="project" value="InterPro"/>
</dbReference>
<feature type="domain" description="MsrB" evidence="7">
    <location>
        <begin position="9"/>
        <end position="132"/>
    </location>
</feature>
<feature type="binding site" evidence="6">
    <location>
        <position position="51"/>
    </location>
    <ligand>
        <name>Zn(2+)</name>
        <dbReference type="ChEBI" id="CHEBI:29105"/>
    </ligand>
</feature>
<dbReference type="InterPro" id="IPR002579">
    <property type="entry name" value="Met_Sox_Rdtase_MsrB_dom"/>
</dbReference>
<dbReference type="EMBL" id="PHFL01000007">
    <property type="protein sequence ID" value="RFM25246.1"/>
    <property type="molecule type" value="Genomic_DNA"/>
</dbReference>
<dbReference type="InterPro" id="IPR028427">
    <property type="entry name" value="Met_Sox_Rdtase_MsrB"/>
</dbReference>
<dbReference type="HAMAP" id="MF_01400">
    <property type="entry name" value="MsrB"/>
    <property type="match status" value="1"/>
</dbReference>
<comment type="cofactor">
    <cofactor evidence="6">
        <name>Zn(2+)</name>
        <dbReference type="ChEBI" id="CHEBI:29105"/>
    </cofactor>
    <text evidence="6">Binds 1 zinc ion per subunit. The zinc ion is important for the structural integrity of the protein.</text>
</comment>
<keyword evidence="3 6" id="KW-0862">Zinc</keyword>
<dbReference type="AlphaFoldDB" id="A0A395M3D0"/>
<feature type="binding site" evidence="6">
    <location>
        <position position="100"/>
    </location>
    <ligand>
        <name>Zn(2+)</name>
        <dbReference type="ChEBI" id="CHEBI:29105"/>
    </ligand>
</feature>
<dbReference type="PANTHER" id="PTHR10173">
    <property type="entry name" value="METHIONINE SULFOXIDE REDUCTASE"/>
    <property type="match status" value="1"/>
</dbReference>
<dbReference type="PROSITE" id="PS51790">
    <property type="entry name" value="MSRB"/>
    <property type="match status" value="1"/>
</dbReference>
<dbReference type="GO" id="GO:0033743">
    <property type="term" value="F:peptide-methionine (R)-S-oxide reductase activity"/>
    <property type="evidence" value="ECO:0007669"/>
    <property type="project" value="UniProtKB-UniRule"/>
</dbReference>
<protein>
    <recommendedName>
        <fullName evidence="6">Peptide methionine sulfoxide reductase MsrB</fullName>
        <ecNumber evidence="6">1.8.4.12</ecNumber>
    </recommendedName>
    <alternativeName>
        <fullName evidence="6">Peptide-methionine (R)-S-oxide reductase</fullName>
    </alternativeName>
</protein>
<comment type="caution">
    <text evidence="8">The sequence shown here is derived from an EMBL/GenBank/DDBJ whole genome shotgun (WGS) entry which is preliminary data.</text>
</comment>
<comment type="similarity">
    <text evidence="1 6">Belongs to the MsrB Met sulfoxide reductase family.</text>
</comment>
<dbReference type="SUPFAM" id="SSF51316">
    <property type="entry name" value="Mss4-like"/>
    <property type="match status" value="1"/>
</dbReference>
<evidence type="ECO:0000256" key="1">
    <source>
        <dbReference type="ARBA" id="ARBA00007174"/>
    </source>
</evidence>
<evidence type="ECO:0000256" key="6">
    <source>
        <dbReference type="HAMAP-Rule" id="MF_01400"/>
    </source>
</evidence>
<name>A0A395M3D0_9BACT</name>
<dbReference type="GO" id="GO:0005737">
    <property type="term" value="C:cytoplasm"/>
    <property type="evidence" value="ECO:0007669"/>
    <property type="project" value="TreeGrafter"/>
</dbReference>
<feature type="active site" description="Nucleophile" evidence="6">
    <location>
        <position position="121"/>
    </location>
</feature>
<gene>
    <name evidence="6 8" type="primary">msrB</name>
    <name evidence="8" type="ORF">D0433_01070</name>
</gene>